<feature type="region of interest" description="Disordered" evidence="1">
    <location>
        <begin position="269"/>
        <end position="324"/>
    </location>
</feature>
<protein>
    <recommendedName>
        <fullName evidence="2">BZIP domain-containing protein</fullName>
    </recommendedName>
</protein>
<feature type="region of interest" description="Disordered" evidence="1">
    <location>
        <begin position="382"/>
        <end position="424"/>
    </location>
</feature>
<feature type="compositionally biased region" description="Low complexity" evidence="1">
    <location>
        <begin position="208"/>
        <end position="217"/>
    </location>
</feature>
<feature type="compositionally biased region" description="Low complexity" evidence="1">
    <location>
        <begin position="56"/>
        <end position="75"/>
    </location>
</feature>
<dbReference type="SUPFAM" id="SSF57959">
    <property type="entry name" value="Leucine zipper domain"/>
    <property type="match status" value="1"/>
</dbReference>
<dbReference type="GeneID" id="81389865"/>
<dbReference type="PANTHER" id="PTHR37616:SF2">
    <property type="entry name" value="BZIP DOMAIN-CONTAINING PROTEIN"/>
    <property type="match status" value="1"/>
</dbReference>
<dbReference type="InterPro" id="IPR046347">
    <property type="entry name" value="bZIP_sf"/>
</dbReference>
<feature type="compositionally biased region" description="Polar residues" evidence="1">
    <location>
        <begin position="414"/>
        <end position="424"/>
    </location>
</feature>
<dbReference type="AlphaFoldDB" id="A0A9W9G8Z4"/>
<proteinExistence type="predicted"/>
<sequence length="602" mass="65701">MATLAEHPMQSTSASPMPNMTANYDHELDSFINFDQIAYTSTDPSRPKVALASQPSVASADFSASDARSASFASSGQSPIAYQAPSHQYEDHRQQTGLPPGALSMTYNQVNPMGFGNGNQGFPINSDMFASHIKREDPPLDFNTAPVRNPSEMDLESDASPYFFPANPGNKSQFVDPNALGGHELAQAGPSTQVGRMYPGMHQQQAAMAKAAQQQKQNEMLRQQQMQPRRVEEQVPSAPQQNRGPRQPDPVVEERISRLLQQMRQNAMLSNEGSPTPSSSMPNMAKSRKDEADMDEDERLLASEEGKKLSSKERRQLRNKVSARAFRSRRKEYIGQLESEIAARTNEAHEVRLQNRALAEENARLNDLARMLLGSPHFASFLNDMPDNALPAQHQPQQSQPQQQPQPQQALPKETNTNHGQELPMQQNPQVSMVMVPNQGMDTAGMGLNGGWNSGIDMNYANTPVFAVLDVPQGPVLDAEALSGKSSPPTLPESSKEDAPVLEQPVGDASNHDSDIGVANPDVEIDESDPAFALFVDAPMSAPSSEDVAFDGVPTEKPTQIALVVDSPSGEVSAASKRRFDYFCHSMEAAFERVSSATSHLQ</sequence>
<dbReference type="CDD" id="cd14810">
    <property type="entry name" value="bZIP_u1"/>
    <property type="match status" value="1"/>
</dbReference>
<feature type="region of interest" description="Disordered" evidence="1">
    <location>
        <begin position="479"/>
        <end position="523"/>
    </location>
</feature>
<dbReference type="RefSeq" id="XP_056515547.1">
    <property type="nucleotide sequence ID" value="XM_056650697.1"/>
</dbReference>
<feature type="region of interest" description="Disordered" evidence="1">
    <location>
        <begin position="1"/>
        <end position="22"/>
    </location>
</feature>
<dbReference type="GO" id="GO:0003700">
    <property type="term" value="F:DNA-binding transcription factor activity"/>
    <property type="evidence" value="ECO:0007669"/>
    <property type="project" value="InterPro"/>
</dbReference>
<feature type="compositionally biased region" description="Polar residues" evidence="1">
    <location>
        <begin position="9"/>
        <end position="22"/>
    </location>
</feature>
<dbReference type="Gene3D" id="1.20.5.170">
    <property type="match status" value="1"/>
</dbReference>
<evidence type="ECO:0000313" key="3">
    <source>
        <dbReference type="EMBL" id="KAJ5114354.1"/>
    </source>
</evidence>
<name>A0A9W9G8Z4_9EURO</name>
<dbReference type="Proteomes" id="UP001141434">
    <property type="component" value="Unassembled WGS sequence"/>
</dbReference>
<dbReference type="SMART" id="SM00338">
    <property type="entry name" value="BRLZ"/>
    <property type="match status" value="1"/>
</dbReference>
<organism evidence="3 4">
    <name type="scientific">Penicillium alfredii</name>
    <dbReference type="NCBI Taxonomy" id="1506179"/>
    <lineage>
        <taxon>Eukaryota</taxon>
        <taxon>Fungi</taxon>
        <taxon>Dikarya</taxon>
        <taxon>Ascomycota</taxon>
        <taxon>Pezizomycotina</taxon>
        <taxon>Eurotiomycetes</taxon>
        <taxon>Eurotiomycetidae</taxon>
        <taxon>Eurotiales</taxon>
        <taxon>Aspergillaceae</taxon>
        <taxon>Penicillium</taxon>
    </lineage>
</organism>
<dbReference type="OrthoDB" id="5571888at2759"/>
<dbReference type="PANTHER" id="PTHR37616">
    <property type="entry name" value="BZIP TRANSCRIPTION FACTOR 60-LIKE"/>
    <property type="match status" value="1"/>
</dbReference>
<reference evidence="3" key="2">
    <citation type="journal article" date="2023" name="IMA Fungus">
        <title>Comparative genomic study of the Penicillium genus elucidates a diverse pangenome and 15 lateral gene transfer events.</title>
        <authorList>
            <person name="Petersen C."/>
            <person name="Sorensen T."/>
            <person name="Nielsen M.R."/>
            <person name="Sondergaard T.E."/>
            <person name="Sorensen J.L."/>
            <person name="Fitzpatrick D.A."/>
            <person name="Frisvad J.C."/>
            <person name="Nielsen K.L."/>
        </authorList>
    </citation>
    <scope>NUCLEOTIDE SEQUENCE</scope>
    <source>
        <strain evidence="3">IBT 34128</strain>
    </source>
</reference>
<reference evidence="3" key="1">
    <citation type="submission" date="2022-11" db="EMBL/GenBank/DDBJ databases">
        <authorList>
            <person name="Petersen C."/>
        </authorList>
    </citation>
    <scope>NUCLEOTIDE SEQUENCE</scope>
    <source>
        <strain evidence="3">IBT 34128</strain>
    </source>
</reference>
<accession>A0A9W9G8Z4</accession>
<evidence type="ECO:0000256" key="1">
    <source>
        <dbReference type="SAM" id="MobiDB-lite"/>
    </source>
</evidence>
<dbReference type="FunFam" id="1.20.5.170:FF:000031">
    <property type="entry name" value="BZIP transcription factor (MeaB)"/>
    <property type="match status" value="1"/>
</dbReference>
<dbReference type="PROSITE" id="PS50217">
    <property type="entry name" value="BZIP"/>
    <property type="match status" value="1"/>
</dbReference>
<evidence type="ECO:0000259" key="2">
    <source>
        <dbReference type="PROSITE" id="PS50217"/>
    </source>
</evidence>
<feature type="domain" description="BZIP" evidence="2">
    <location>
        <begin position="309"/>
        <end position="372"/>
    </location>
</feature>
<dbReference type="EMBL" id="JAPMSZ010000001">
    <property type="protein sequence ID" value="KAJ5114354.1"/>
    <property type="molecule type" value="Genomic_DNA"/>
</dbReference>
<feature type="compositionally biased region" description="Low complexity" evidence="1">
    <location>
        <begin position="389"/>
        <end position="412"/>
    </location>
</feature>
<feature type="compositionally biased region" description="Polar residues" evidence="1">
    <location>
        <begin position="269"/>
        <end position="282"/>
    </location>
</feature>
<feature type="region of interest" description="Disordered" evidence="1">
    <location>
        <begin position="42"/>
        <end position="78"/>
    </location>
</feature>
<feature type="compositionally biased region" description="Basic and acidic residues" evidence="1">
    <location>
        <begin position="299"/>
        <end position="316"/>
    </location>
</feature>
<gene>
    <name evidence="3" type="ORF">NUU61_000113</name>
</gene>
<evidence type="ECO:0000313" key="4">
    <source>
        <dbReference type="Proteomes" id="UP001141434"/>
    </source>
</evidence>
<feature type="compositionally biased region" description="Polar residues" evidence="1">
    <location>
        <begin position="218"/>
        <end position="227"/>
    </location>
</feature>
<comment type="caution">
    <text evidence="3">The sequence shown here is derived from an EMBL/GenBank/DDBJ whole genome shotgun (WGS) entry which is preliminary data.</text>
</comment>
<dbReference type="InterPro" id="IPR004827">
    <property type="entry name" value="bZIP"/>
</dbReference>
<keyword evidence="4" id="KW-1185">Reference proteome</keyword>
<feature type="region of interest" description="Disordered" evidence="1">
    <location>
        <begin position="208"/>
        <end position="250"/>
    </location>
</feature>